<gene>
    <name evidence="1" type="ORF">BaRGS_00024409</name>
</gene>
<evidence type="ECO:0000313" key="2">
    <source>
        <dbReference type="Proteomes" id="UP001519460"/>
    </source>
</evidence>
<proteinExistence type="predicted"/>
<name>A0ABD0KAY4_9CAEN</name>
<dbReference type="Proteomes" id="UP001519460">
    <property type="component" value="Unassembled WGS sequence"/>
</dbReference>
<keyword evidence="2" id="KW-1185">Reference proteome</keyword>
<evidence type="ECO:0000313" key="1">
    <source>
        <dbReference type="EMBL" id="KAK7484284.1"/>
    </source>
</evidence>
<comment type="caution">
    <text evidence="1">The sequence shown here is derived from an EMBL/GenBank/DDBJ whole genome shotgun (WGS) entry which is preliminary data.</text>
</comment>
<sequence length="118" mass="12947">MCAQRGTKVVVVAYFLDTLKTTIKDELILLTVPQGNSSTQKTETYTGSANKLTLIDFITLVSDARNVSCHVCVLSYRQELVWQQTSFRSFLLADQALLSSAAEVLLSPAFTSLPVLSD</sequence>
<accession>A0ABD0KAY4</accession>
<dbReference type="AlphaFoldDB" id="A0ABD0KAY4"/>
<protein>
    <submittedName>
        <fullName evidence="1">Uncharacterized protein</fullName>
    </submittedName>
</protein>
<dbReference type="EMBL" id="JACVVK020000212">
    <property type="protein sequence ID" value="KAK7484284.1"/>
    <property type="molecule type" value="Genomic_DNA"/>
</dbReference>
<organism evidence="1 2">
    <name type="scientific">Batillaria attramentaria</name>
    <dbReference type="NCBI Taxonomy" id="370345"/>
    <lineage>
        <taxon>Eukaryota</taxon>
        <taxon>Metazoa</taxon>
        <taxon>Spiralia</taxon>
        <taxon>Lophotrochozoa</taxon>
        <taxon>Mollusca</taxon>
        <taxon>Gastropoda</taxon>
        <taxon>Caenogastropoda</taxon>
        <taxon>Sorbeoconcha</taxon>
        <taxon>Cerithioidea</taxon>
        <taxon>Batillariidae</taxon>
        <taxon>Batillaria</taxon>
    </lineage>
</organism>
<reference evidence="1 2" key="1">
    <citation type="journal article" date="2023" name="Sci. Data">
        <title>Genome assembly of the Korean intertidal mud-creeper Batillaria attramentaria.</title>
        <authorList>
            <person name="Patra A.K."/>
            <person name="Ho P.T."/>
            <person name="Jun S."/>
            <person name="Lee S.J."/>
            <person name="Kim Y."/>
            <person name="Won Y.J."/>
        </authorList>
    </citation>
    <scope>NUCLEOTIDE SEQUENCE [LARGE SCALE GENOMIC DNA]</scope>
    <source>
        <strain evidence="1">Wonlab-2016</strain>
    </source>
</reference>